<reference evidence="14 15" key="1">
    <citation type="submission" date="2017-10" db="EMBL/GenBank/DDBJ databases">
        <title>Comparative genomics in systemic dimorphic fungi from Ajellomycetaceae.</title>
        <authorList>
            <person name="Munoz J.F."/>
            <person name="Mcewen J.G."/>
            <person name="Clay O.K."/>
            <person name="Cuomo C.A."/>
        </authorList>
    </citation>
    <scope>NUCLEOTIDE SEQUENCE [LARGE SCALE GENOMIC DNA]</scope>
    <source>
        <strain evidence="14 15">UAMH130</strain>
    </source>
</reference>
<feature type="compositionally biased region" description="Low complexity" evidence="12">
    <location>
        <begin position="1"/>
        <end position="23"/>
    </location>
</feature>
<evidence type="ECO:0000256" key="7">
    <source>
        <dbReference type="ARBA" id="ARBA00023159"/>
    </source>
</evidence>
<evidence type="ECO:0000256" key="3">
    <source>
        <dbReference type="ARBA" id="ARBA00011629"/>
    </source>
</evidence>
<keyword evidence="15" id="KW-1185">Reference proteome</keyword>
<feature type="compositionally biased region" description="Low complexity" evidence="12">
    <location>
        <begin position="1535"/>
        <end position="1558"/>
    </location>
</feature>
<evidence type="ECO:0000256" key="2">
    <source>
        <dbReference type="ARBA" id="ARBA00010289"/>
    </source>
</evidence>
<evidence type="ECO:0000256" key="10">
    <source>
        <dbReference type="ARBA" id="ARBA00025661"/>
    </source>
</evidence>
<evidence type="ECO:0000313" key="15">
    <source>
        <dbReference type="Proteomes" id="UP000224080"/>
    </source>
</evidence>
<feature type="compositionally biased region" description="Low complexity" evidence="12">
    <location>
        <begin position="86"/>
        <end position="105"/>
    </location>
</feature>
<evidence type="ECO:0000256" key="1">
    <source>
        <dbReference type="ARBA" id="ARBA00004123"/>
    </source>
</evidence>
<dbReference type="PANTHER" id="PTHR46567">
    <property type="entry name" value="MEDIATOR OF RNA POLYMERASE II TRANSCRIPTION SUBUNIT 12"/>
    <property type="match status" value="1"/>
</dbReference>
<evidence type="ECO:0000256" key="5">
    <source>
        <dbReference type="ARBA" id="ARBA00022491"/>
    </source>
</evidence>
<dbReference type="InterPro" id="IPR019035">
    <property type="entry name" value="Mediator_Med12"/>
</dbReference>
<dbReference type="SMART" id="SM01281">
    <property type="entry name" value="Med12"/>
    <property type="match status" value="1"/>
</dbReference>
<feature type="compositionally biased region" description="Low complexity" evidence="12">
    <location>
        <begin position="1511"/>
        <end position="1525"/>
    </location>
</feature>
<evidence type="ECO:0000259" key="13">
    <source>
        <dbReference type="SMART" id="SM01281"/>
    </source>
</evidence>
<proteinExistence type="inferred from homology"/>
<dbReference type="Proteomes" id="UP000224080">
    <property type="component" value="Unassembled WGS sequence"/>
</dbReference>
<evidence type="ECO:0000256" key="4">
    <source>
        <dbReference type="ARBA" id="ARBA00019622"/>
    </source>
</evidence>
<comment type="similarity">
    <text evidence="2">Belongs to the Mediator complex subunit 12 family.</text>
</comment>
<comment type="caution">
    <text evidence="14">The sequence shown here is derived from an EMBL/GenBank/DDBJ whole genome shotgun (WGS) entry which is preliminary data.</text>
</comment>
<comment type="function">
    <text evidence="10">Component of the SRB8-11 complex. The SRB8-11 complex is a regulatory module of the Mediator complex which is itself involved in regulation of basal and activated RNA polymerase II-dependent transcription. The SRB8-11 complex may be involved in the transcriptional repression of a subset of genes regulated by Mediator. It may inhibit the association of the Mediator complex with RNA polymerase II to form the holoenzyme complex.</text>
</comment>
<comment type="subcellular location">
    <subcellularLocation>
        <location evidence="1">Nucleus</location>
    </subcellularLocation>
</comment>
<protein>
    <recommendedName>
        <fullName evidence="4">Mediator of RNA polymerase II transcription subunit 12</fullName>
    </recommendedName>
    <alternativeName>
        <fullName evidence="11">Mediator complex subunit 12</fullName>
    </alternativeName>
</protein>
<keyword evidence="9" id="KW-0539">Nucleus</keyword>
<evidence type="ECO:0000313" key="14">
    <source>
        <dbReference type="EMBL" id="PGH09502.1"/>
    </source>
</evidence>
<feature type="domain" description="Mediator complex subunit Med12" evidence="13">
    <location>
        <begin position="290"/>
        <end position="353"/>
    </location>
</feature>
<gene>
    <name evidence="14" type="ORF">GX51_00607</name>
</gene>
<dbReference type="GO" id="GO:0006357">
    <property type="term" value="P:regulation of transcription by RNA polymerase II"/>
    <property type="evidence" value="ECO:0007669"/>
    <property type="project" value="InterPro"/>
</dbReference>
<dbReference type="PANTHER" id="PTHR46567:SF1">
    <property type="entry name" value="MEDIATOR OF RNA POLYMERASE II TRANSCRIPTION SUBUNIT 12"/>
    <property type="match status" value="1"/>
</dbReference>
<comment type="subunit">
    <text evidence="3">Component of the SRB8-11 complex, which itself associates with the Mediator complex.</text>
</comment>
<dbReference type="Pfam" id="PF09497">
    <property type="entry name" value="Med12"/>
    <property type="match status" value="1"/>
</dbReference>
<evidence type="ECO:0000256" key="12">
    <source>
        <dbReference type="SAM" id="MobiDB-lite"/>
    </source>
</evidence>
<name>A0A2B7XLI2_9EURO</name>
<keyword evidence="6" id="KW-0805">Transcription regulation</keyword>
<accession>A0A2B7XLI2</accession>
<organism evidence="14 15">
    <name type="scientific">Blastomyces parvus</name>
    <dbReference type="NCBI Taxonomy" id="2060905"/>
    <lineage>
        <taxon>Eukaryota</taxon>
        <taxon>Fungi</taxon>
        <taxon>Dikarya</taxon>
        <taxon>Ascomycota</taxon>
        <taxon>Pezizomycotina</taxon>
        <taxon>Eurotiomycetes</taxon>
        <taxon>Eurotiomycetidae</taxon>
        <taxon>Onygenales</taxon>
        <taxon>Ajellomycetaceae</taxon>
        <taxon>Blastomyces</taxon>
    </lineage>
</organism>
<dbReference type="STRING" id="2060905.A0A2B7XLI2"/>
<dbReference type="GO" id="GO:0003712">
    <property type="term" value="F:transcription coregulator activity"/>
    <property type="evidence" value="ECO:0007669"/>
    <property type="project" value="InterPro"/>
</dbReference>
<sequence>MIPTSSSRRPPAPSRGSSSHSVPYAASDAYPAIDSRVQQNEVIDLTESDGGGMADIGPPAKRPRLDAGNEPAHSVLDHHAKHTKQHQQPQYQNQDQSSSQHHVSSTAGEAPESSINPLDLMNASSTEPTARPPWSFEGEILRAGVEAQPEASQWPQPSSLPPLPIRPWKYGPQERYLAGRTDSKGGKECGEVKTTPYRFDVPSIAPRFADNKPADFSPWKGTHPEDVLSEQTAKQGFYDRASVSSNESTSAKSVVYPQFKTRSGLKLLSSVFAAALEKRQDLCTITAASTFRPPPRVTLTDIKREAWLRDLANPAVPLRRLSRTIPHGIRGKVLLDQCLGKSIPICRAIWLAKCVGANELRAFKRKGTSAGVASGLEAKWVRDWTISVQQFVEGVIAGFGDANWKLRISYSIRLSARLFLEHLIEQDHFLEWFLTSFENSSVENLPVWLLMVGVYWENIVRYRKRGKRLAECLLEKLRQAAESDQHAHLSPLTRRLSRLTKTFSLSHPSCFILPRCWDKYESVLSSCLDLNLPDDKAGFQNLKARNARVCRLGNGRRKPAQPTNQRLIQLLDSSADVSTIGIECLNISQDYSTLVTKIIEWASTSFRYGLARIYRAVRVFRRWKKAGVDIDSHLLSFLIQDHRKSGVRLLDVYHVICELVRSQSFSVAKYLQWLMARGSVSNVSGGPQKHIPGDIGLLGHLPSCRLPGHIWNLRNTLLSRTGISVAIERATIQRIKDSVRRRLPNMFPEVPPDGDAEMTDDVDFSSLSWTVRSEIGNWVRDQVAAHVKDSLKSAMDRDFGGEVKTSALTPQEFFEIRYILECLCDLSMLADVLKYASGSDNVAVLASAVDTLNCHLDSFNAIGATSDLFKSFTNAYARISKTELSVQDLIASLLDVAIKLPGELSTVSLLRRDLIQRDRKLAMAACSPVSDHIVDTLNTSNPTFTEELDQLLTSGNSMDELTVARIFDSLCKRLQAGSVNGKPCAHDTARYFAQLRPFNAKLFDNLMIKWVISLLRSSPRPNLSSVLPPLIGVGCVTLHSFYVLARALLHSDADKSTVPDLAELRISMIQLLDSRPSNGNGPQDLVAYRFKIARQEYMRQFPGEALGLIHDLLSEVSGDGTTDSLPKQVDSELLSTVLTPLLCEIIVRHPATIGADCGDRLLEKFPACINLTHRALGHLLTSQVQSGLVAAEETIESINDFSLPLCLMKLRLLFGLECDSDVKKRIYDVVFETAKSNMLKGQSHWIDVVGSLHADAAKEIRQRAEEQLLSHVLSSDSQPTSPTSESSTPPGFNLSALVCLRIVEDLSFSIPETGSTSLCPTLIEKMNMILHKITTLENNLMDANITQDNEHAAAIRQAHAVQQASIITFWFSVLLRLVAIHRSTVAPGTLSKSDLADQTRLLISINCIALSRTLSPKPPAGLTPFLSTNPLTPTTPSQELRPHFPFHITDTGISTSLQAQALDVAATLLDSIPDDSRQQCGRFLRDRCPPFLHPQNDPRLLFLLGPLAADTQPSSSTTQSSQQQPVGSMLSQANPGTPGTPATPAAAASVGATAPSTSHQFQGGNVYNAATFNPLDDQNSIVGKLRVQQRGRIVGPYPLRPWEMLEESAPVIGVNDTAVNLGWFAARRVRGDVV</sequence>
<keyword evidence="8" id="KW-0804">Transcription</keyword>
<dbReference type="EMBL" id="PDNC01000004">
    <property type="protein sequence ID" value="PGH09502.1"/>
    <property type="molecule type" value="Genomic_DNA"/>
</dbReference>
<dbReference type="OrthoDB" id="20828at2759"/>
<dbReference type="GO" id="GO:0016592">
    <property type="term" value="C:mediator complex"/>
    <property type="evidence" value="ECO:0007669"/>
    <property type="project" value="InterPro"/>
</dbReference>
<keyword evidence="5" id="KW-0678">Repressor</keyword>
<evidence type="ECO:0000256" key="6">
    <source>
        <dbReference type="ARBA" id="ARBA00023015"/>
    </source>
</evidence>
<feature type="region of interest" description="Disordered" evidence="12">
    <location>
        <begin position="1"/>
        <end position="133"/>
    </location>
</feature>
<evidence type="ECO:0000256" key="11">
    <source>
        <dbReference type="ARBA" id="ARBA00032010"/>
    </source>
</evidence>
<dbReference type="InterPro" id="IPR057344">
    <property type="entry name" value="ARM_SRB8"/>
</dbReference>
<evidence type="ECO:0000256" key="9">
    <source>
        <dbReference type="ARBA" id="ARBA00023242"/>
    </source>
</evidence>
<evidence type="ECO:0000256" key="8">
    <source>
        <dbReference type="ARBA" id="ARBA00023163"/>
    </source>
</evidence>
<keyword evidence="7" id="KW-0010">Activator</keyword>
<dbReference type="Pfam" id="PF25326">
    <property type="entry name" value="ARM_SRB8"/>
    <property type="match status" value="1"/>
</dbReference>
<feature type="region of interest" description="Disordered" evidence="12">
    <location>
        <begin position="1510"/>
        <end position="1559"/>
    </location>
</feature>